<keyword evidence="2" id="KW-0812">Transmembrane</keyword>
<name>A0ABU2JGB6_9ACTN</name>
<dbReference type="InterPro" id="IPR016032">
    <property type="entry name" value="Sig_transdc_resp-reg_C-effctor"/>
</dbReference>
<evidence type="ECO:0000256" key="2">
    <source>
        <dbReference type="SAM" id="Phobius"/>
    </source>
</evidence>
<evidence type="ECO:0000313" key="4">
    <source>
        <dbReference type="EMBL" id="MDT0263773.1"/>
    </source>
</evidence>
<feature type="region of interest" description="Disordered" evidence="1">
    <location>
        <begin position="360"/>
        <end position="405"/>
    </location>
</feature>
<feature type="compositionally biased region" description="Pro residues" evidence="1">
    <location>
        <begin position="245"/>
        <end position="259"/>
    </location>
</feature>
<gene>
    <name evidence="4" type="ORF">RM423_20570</name>
</gene>
<dbReference type="EMBL" id="JAVREH010000051">
    <property type="protein sequence ID" value="MDT0263773.1"/>
    <property type="molecule type" value="Genomic_DNA"/>
</dbReference>
<proteinExistence type="predicted"/>
<evidence type="ECO:0000313" key="5">
    <source>
        <dbReference type="Proteomes" id="UP001183176"/>
    </source>
</evidence>
<dbReference type="Pfam" id="PF03704">
    <property type="entry name" value="BTAD"/>
    <property type="match status" value="1"/>
</dbReference>
<keyword evidence="2" id="KW-1133">Transmembrane helix</keyword>
<protein>
    <submittedName>
        <fullName evidence="4">BTAD domain-containing putative transcriptional regulator</fullName>
    </submittedName>
</protein>
<accession>A0ABU2JGB6</accession>
<dbReference type="SMART" id="SM01043">
    <property type="entry name" value="BTAD"/>
    <property type="match status" value="1"/>
</dbReference>
<evidence type="ECO:0000256" key="1">
    <source>
        <dbReference type="SAM" id="MobiDB-lite"/>
    </source>
</evidence>
<dbReference type="SUPFAM" id="SSF48452">
    <property type="entry name" value="TPR-like"/>
    <property type="match status" value="1"/>
</dbReference>
<feature type="compositionally biased region" description="Low complexity" evidence="1">
    <location>
        <begin position="260"/>
        <end position="285"/>
    </location>
</feature>
<dbReference type="CDD" id="cd00118">
    <property type="entry name" value="LysM"/>
    <property type="match status" value="1"/>
</dbReference>
<organism evidence="4 5">
    <name type="scientific">Jatrophihabitans lederbergiae</name>
    <dbReference type="NCBI Taxonomy" id="3075547"/>
    <lineage>
        <taxon>Bacteria</taxon>
        <taxon>Bacillati</taxon>
        <taxon>Actinomycetota</taxon>
        <taxon>Actinomycetes</taxon>
        <taxon>Jatrophihabitantales</taxon>
        <taxon>Jatrophihabitantaceae</taxon>
        <taxon>Jatrophihabitans</taxon>
    </lineage>
</organism>
<keyword evidence="5" id="KW-1185">Reference proteome</keyword>
<feature type="domain" description="Bacterial transcriptional activator" evidence="3">
    <location>
        <begin position="760"/>
        <end position="899"/>
    </location>
</feature>
<keyword evidence="2" id="KW-0472">Membrane</keyword>
<dbReference type="SUPFAM" id="SSF46894">
    <property type="entry name" value="C-terminal effector domain of the bipartite response regulators"/>
    <property type="match status" value="1"/>
</dbReference>
<dbReference type="InterPro" id="IPR011990">
    <property type="entry name" value="TPR-like_helical_dom_sf"/>
</dbReference>
<reference evidence="5" key="1">
    <citation type="submission" date="2023-07" db="EMBL/GenBank/DDBJ databases">
        <title>30 novel species of actinomycetes from the DSMZ collection.</title>
        <authorList>
            <person name="Nouioui I."/>
        </authorList>
    </citation>
    <scope>NUCLEOTIDE SEQUENCE [LARGE SCALE GENOMIC DNA]</scope>
    <source>
        <strain evidence="5">DSM 44399</strain>
    </source>
</reference>
<feature type="transmembrane region" description="Helical" evidence="2">
    <location>
        <begin position="105"/>
        <end position="123"/>
    </location>
</feature>
<evidence type="ECO:0000259" key="3">
    <source>
        <dbReference type="SMART" id="SM01043"/>
    </source>
</evidence>
<dbReference type="PANTHER" id="PTHR35807">
    <property type="entry name" value="TRANSCRIPTIONAL REGULATOR REDD-RELATED"/>
    <property type="match status" value="1"/>
</dbReference>
<dbReference type="InterPro" id="IPR018392">
    <property type="entry name" value="LysM"/>
</dbReference>
<feature type="transmembrane region" description="Helical" evidence="2">
    <location>
        <begin position="51"/>
        <end position="72"/>
    </location>
</feature>
<dbReference type="RefSeq" id="WP_311424916.1">
    <property type="nucleotide sequence ID" value="NZ_JAVREH010000051.1"/>
</dbReference>
<dbReference type="InterPro" id="IPR005158">
    <property type="entry name" value="BTAD"/>
</dbReference>
<comment type="caution">
    <text evidence="4">The sequence shown here is derived from an EMBL/GenBank/DDBJ whole genome shotgun (WGS) entry which is preliminary data.</text>
</comment>
<feature type="region of interest" description="Disordered" evidence="1">
    <location>
        <begin position="886"/>
        <end position="915"/>
    </location>
</feature>
<dbReference type="Gene3D" id="3.10.350.10">
    <property type="entry name" value="LysM domain"/>
    <property type="match status" value="1"/>
</dbReference>
<dbReference type="InterPro" id="IPR036779">
    <property type="entry name" value="LysM_dom_sf"/>
</dbReference>
<dbReference type="Proteomes" id="UP001183176">
    <property type="component" value="Unassembled WGS sequence"/>
</dbReference>
<dbReference type="Gene3D" id="1.10.10.10">
    <property type="entry name" value="Winged helix-like DNA-binding domain superfamily/Winged helix DNA-binding domain"/>
    <property type="match status" value="1"/>
</dbReference>
<feature type="region of interest" description="Disordered" evidence="1">
    <location>
        <begin position="235"/>
        <end position="304"/>
    </location>
</feature>
<dbReference type="InterPro" id="IPR036388">
    <property type="entry name" value="WH-like_DNA-bd_sf"/>
</dbReference>
<dbReference type="Gene3D" id="1.25.40.10">
    <property type="entry name" value="Tetratricopeptide repeat domain"/>
    <property type="match status" value="1"/>
</dbReference>
<dbReference type="InterPro" id="IPR051677">
    <property type="entry name" value="AfsR-DnrI-RedD_regulator"/>
</dbReference>
<sequence length="915" mass="96664">MTGLAAAGLLAALVAGVPYGLWHWLGWPLPHHLPTTTQVKDALTGPFTDRLLLNTLACLCWILWAVFLTDIARAIPDTLRNTHHSTRRATAPAGFAEADRRSGPLRGLATLLLGAIVAGLLSLRPHPALTARSAAPLRDARPSIVTAVVQLDPRFASPAVAPDVPAGAHTAVVQPPHDGIHDSLWRIAARYLGSGARWPEIYQLNQRHPQSDGGALTVPSLIRPGWVLELPQTVTHQPSASPAGGPTPPRTSPRVPTSPPATGGTTRPAPAPTTTLSTPSASPHPTTSPAPGDPSGDRSRHSGVDLGDGGYVSLALAAAISSSLVIARRRRRRWYTPGSGRRDDLPVAPVVRSLHLAHLRATAPPGDEADSSTLEVEGESASDTSDHDAGDPHPPSAGTDGAAGSVSTDSLVDLAGHGVGLVGGGADNVARAALLDLLGASGDRAVDVLVPAAELATLLGQHPDGPMPRRLHVVDTLDTALDQLEAATLHRVRQSGGDRRPIVLIARPGADTARLQAVLDNGATHNIRAILLGQWRSGTSVYVGPDGLVSAGYGAAAALNGTRLFTLPASQAVTLLNVFSEGEQNPQRQPPDAADRYADPTRVDQDAAIATELDPVSPVSSKRQPVAPIPDTQVGHALKAANLQAAPPLDLRILGPVSLMWTTAPEQHSGASAKVETIGALSPRLRELLVLLGLYPDGISRDRIADTLWPDAPPERPHNNLTTSLSRLRTGLGKATRGQVSEVVLAVGDQLRLDPAVIRVDYRDFTDADTARRDAATDAARAEAWRHMITTYRGELADGLSAEWLETPREAIRRDAIDAASRLARAVVATDPQQTLDLLETARARDPYNEQLYRDIMRVQRRLGQVDAIERTLALLATRLGELDESPSRETVELASALRRPATREPGGTATPVAR</sequence>